<dbReference type="KEGG" id="ppi:YSA_09006"/>
<accession>I3V1L6</accession>
<organism evidence="1 2">
    <name type="scientific">Pseudomonas putida ND6</name>
    <dbReference type="NCBI Taxonomy" id="231023"/>
    <lineage>
        <taxon>Bacteria</taxon>
        <taxon>Pseudomonadati</taxon>
        <taxon>Pseudomonadota</taxon>
        <taxon>Gammaproteobacteria</taxon>
        <taxon>Pseudomonadales</taxon>
        <taxon>Pseudomonadaceae</taxon>
        <taxon>Pseudomonas</taxon>
    </lineage>
</organism>
<evidence type="ECO:0000313" key="2">
    <source>
        <dbReference type="Proteomes" id="UP000005268"/>
    </source>
</evidence>
<name>I3V1L6_PSEPU</name>
<dbReference type="HOGENOM" id="CLU_3010925_0_0_6"/>
<sequence length="56" mass="6160">MIEKPKPDGFGFFCPAFGAVIQQQHPHLFGTWDDCSNPGGPLDYPIVLAIENKEDA</sequence>
<proteinExistence type="predicted"/>
<dbReference type="AlphaFoldDB" id="I3V1L6"/>
<dbReference type="EMBL" id="CP003588">
    <property type="protein sequence ID" value="AFK71637.1"/>
    <property type="molecule type" value="Genomic_DNA"/>
</dbReference>
<dbReference type="Proteomes" id="UP000005268">
    <property type="component" value="Chromosome"/>
</dbReference>
<gene>
    <name evidence="1" type="ORF">YSA_09006</name>
</gene>
<evidence type="ECO:0000313" key="1">
    <source>
        <dbReference type="EMBL" id="AFK71637.1"/>
    </source>
</evidence>
<protein>
    <submittedName>
        <fullName evidence="1">Uncharacterized protein</fullName>
    </submittedName>
</protein>
<reference evidence="1 2" key="1">
    <citation type="journal article" date="2012" name="J. Bacteriol.">
        <title>Complete Genome Sequence of the Naphthalene-Degrading Pseudomonas putida Strain ND6.</title>
        <authorList>
            <person name="Li S."/>
            <person name="Zhao H."/>
            <person name="Li Y."/>
            <person name="Niu S."/>
            <person name="Cai B."/>
        </authorList>
    </citation>
    <scope>NUCLEOTIDE SEQUENCE [LARGE SCALE GENOMIC DNA]</scope>
    <source>
        <strain evidence="1 2">ND6</strain>
    </source>
</reference>